<feature type="region of interest" description="Disordered" evidence="5">
    <location>
        <begin position="604"/>
        <end position="635"/>
    </location>
</feature>
<feature type="region of interest" description="Disordered" evidence="5">
    <location>
        <begin position="37"/>
        <end position="166"/>
    </location>
</feature>
<protein>
    <submittedName>
        <fullName evidence="8">YSIRK-type signal peptide-containing protein</fullName>
    </submittedName>
</protein>
<dbReference type="InterPro" id="IPR041558">
    <property type="entry name" value="MucBP_2"/>
</dbReference>
<feature type="region of interest" description="Disordered" evidence="5">
    <location>
        <begin position="917"/>
        <end position="994"/>
    </location>
</feature>
<dbReference type="Gene3D" id="3.10.20.470">
    <property type="match status" value="2"/>
</dbReference>
<accession>A0A9E2KQH7</accession>
<comment type="caution">
    <text evidence="8">The sequence shown here is derived from an EMBL/GenBank/DDBJ whole genome shotgun (WGS) entry which is preliminary data.</text>
</comment>
<keyword evidence="1" id="KW-0134">Cell wall</keyword>
<feature type="compositionally biased region" description="Polar residues" evidence="5">
    <location>
        <begin position="70"/>
        <end position="86"/>
    </location>
</feature>
<feature type="domain" description="Gram-positive cocci surface proteins LPxTG" evidence="7">
    <location>
        <begin position="1011"/>
        <end position="1049"/>
    </location>
</feature>
<gene>
    <name evidence="8" type="ORF">H9806_00360</name>
</gene>
<dbReference type="AlphaFoldDB" id="A0A9E2KQH7"/>
<proteinExistence type="predicted"/>
<evidence type="ECO:0000256" key="3">
    <source>
        <dbReference type="ARBA" id="ARBA00022729"/>
    </source>
</evidence>
<sequence length="1049" mass="112624">MEEAAERKPNFAIRKLTIGAASVLLGTSLWLGVSASTTHAETNDDTDAKAEVEESSGDQAKGGSVENVVVDNTETANASQDQTAKQENVKADENTSSVSATQENKQVQAEVKDNAAKKAADSEGTEKAEIKRNAKAVKTDANEEKKADSIDVNLGTQGSKQDKDARVATHKVQKDNQVNETTFNLNTNQLKNSNNDVKDIAKLFGVSLLTSSKQTASVDDAVNVDDQNWSSDMAATLKQNLGDKRNNFSFLPKAQVAYAIVKNAAGNKRYVYATDRKNPGQTVYFYDANTGTVITSLEPSKISKNFSGSKTGTNSATNIYSGGSYHVITQTINKGGVSYSRTTVSNNDGNTDKVTNGVSGNIEGSGGLGFTNDNFNTFHGLENEKFWKSPSTVVPGKAKQTIYYVNAKTSDLIAKTSYDALTGETYDANAAKLETIKHNGKTYKLVSNDKASQAALDSVLATNNGVVIHAKDVLDTPLQGSLGNRMGDISIALSKFATDVVFIYKTRDNKGIADLNVYSVANRDMRNPDGSIKASLSYESGGTQVLSDPNIKPGDFAEGSINRGAAGAIAYNLAKTGNQDIVFFYNPEEKGTASLSYWDDTNNKPITSTDVPGIQNRTDEGKPGESISFPDGSSDVTKIEQSGYTLGNITKDGNVVSIDYPNNFGKLTDGCQHFIVHFTKTPAKQDGTATLKCYDDDTNTYITIENVPSIQNRTDNGKVDDAISFADGQNDVTKIENANYEIVNTTKGNENGTSLGNGYVVNGNLTPTPQNFVVHFKHRKQTAQYMAKSTLTVNYSNDDSSAPQITKPSNDSQIINFTRDVTTDLVTGNKTTGNRTQANSSFESVITPNQDGWTVKSVKDANTGVSDNDSIGNVKILPAERNANNVVNVVYTPVEKPAPQQQKATVKIVDKTDNKQLGDAFNSQGLTDESITFPDEPQPVLPENTPNEPENVTPHGQDVPDVPEENTDNVRPHSSATLQKEESVRPHSITPENVSDKQIASAKKVVSRNELPQTGEDGGLNELAAALGLAASSIGLLGLTGAKKRRKNR</sequence>
<feature type="compositionally biased region" description="Polar residues" evidence="5">
    <location>
        <begin position="921"/>
        <end position="930"/>
    </location>
</feature>
<dbReference type="Gene3D" id="2.60.40.4300">
    <property type="match status" value="1"/>
</dbReference>
<reference evidence="8" key="1">
    <citation type="journal article" date="2021" name="PeerJ">
        <title>Extensive microbial diversity within the chicken gut microbiome revealed by metagenomics and culture.</title>
        <authorList>
            <person name="Gilroy R."/>
            <person name="Ravi A."/>
            <person name="Getino M."/>
            <person name="Pursley I."/>
            <person name="Horton D.L."/>
            <person name="Alikhan N.F."/>
            <person name="Baker D."/>
            <person name="Gharbi K."/>
            <person name="Hall N."/>
            <person name="Watson M."/>
            <person name="Adriaenssens E.M."/>
            <person name="Foster-Nyarko E."/>
            <person name="Jarju S."/>
            <person name="Secka A."/>
            <person name="Antonio M."/>
            <person name="Oren A."/>
            <person name="Chaudhuri R.R."/>
            <person name="La Ragione R."/>
            <person name="Hildebrand F."/>
            <person name="Pallen M.J."/>
        </authorList>
    </citation>
    <scope>NUCLEOTIDE SEQUENCE</scope>
    <source>
        <strain evidence="8">F6-686</strain>
    </source>
</reference>
<evidence type="ECO:0000256" key="6">
    <source>
        <dbReference type="SAM" id="Phobius"/>
    </source>
</evidence>
<reference evidence="8" key="2">
    <citation type="submission" date="2021-04" db="EMBL/GenBank/DDBJ databases">
        <authorList>
            <person name="Gilroy R."/>
        </authorList>
    </citation>
    <scope>NUCLEOTIDE SEQUENCE</scope>
    <source>
        <strain evidence="8">F6-686</strain>
    </source>
</reference>
<evidence type="ECO:0000313" key="9">
    <source>
        <dbReference type="Proteomes" id="UP000823844"/>
    </source>
</evidence>
<evidence type="ECO:0000256" key="5">
    <source>
        <dbReference type="SAM" id="MobiDB-lite"/>
    </source>
</evidence>
<keyword evidence="6" id="KW-1133">Transmembrane helix</keyword>
<evidence type="ECO:0000259" key="7">
    <source>
        <dbReference type="PROSITE" id="PS50847"/>
    </source>
</evidence>
<dbReference type="NCBIfam" id="TIGR01167">
    <property type="entry name" value="LPXTG_anchor"/>
    <property type="match status" value="1"/>
</dbReference>
<dbReference type="Pfam" id="PF17966">
    <property type="entry name" value="Muc_B2"/>
    <property type="match status" value="1"/>
</dbReference>
<dbReference type="NCBIfam" id="TIGR01168">
    <property type="entry name" value="YSIRK_signal"/>
    <property type="match status" value="1"/>
</dbReference>
<dbReference type="Proteomes" id="UP000823844">
    <property type="component" value="Unassembled WGS sequence"/>
</dbReference>
<evidence type="ECO:0000313" key="8">
    <source>
        <dbReference type="EMBL" id="MBU3827632.1"/>
    </source>
</evidence>
<dbReference type="Pfam" id="PF17965">
    <property type="entry name" value="MucBP_2"/>
    <property type="match status" value="1"/>
</dbReference>
<keyword evidence="2" id="KW-0964">Secreted</keyword>
<feature type="compositionally biased region" description="Basic and acidic residues" evidence="5">
    <location>
        <begin position="110"/>
        <end position="149"/>
    </location>
</feature>
<dbReference type="Pfam" id="PF04650">
    <property type="entry name" value="YSIRK_signal"/>
    <property type="match status" value="1"/>
</dbReference>
<feature type="compositionally biased region" description="Polar residues" evidence="5">
    <location>
        <begin position="94"/>
        <end position="107"/>
    </location>
</feature>
<dbReference type="InterPro" id="IPR019931">
    <property type="entry name" value="LPXTG_anchor"/>
</dbReference>
<evidence type="ECO:0000256" key="2">
    <source>
        <dbReference type="ARBA" id="ARBA00022525"/>
    </source>
</evidence>
<organism evidence="8 9">
    <name type="scientific">Candidatus Lactobacillus pullistercoris</name>
    <dbReference type="NCBI Taxonomy" id="2838636"/>
    <lineage>
        <taxon>Bacteria</taxon>
        <taxon>Bacillati</taxon>
        <taxon>Bacillota</taxon>
        <taxon>Bacilli</taxon>
        <taxon>Lactobacillales</taxon>
        <taxon>Lactobacillaceae</taxon>
        <taxon>Lactobacillus</taxon>
    </lineage>
</organism>
<dbReference type="PROSITE" id="PS50847">
    <property type="entry name" value="GRAM_POS_ANCHORING"/>
    <property type="match status" value="1"/>
</dbReference>
<feature type="transmembrane region" description="Helical" evidence="6">
    <location>
        <begin position="1023"/>
        <end position="1042"/>
    </location>
</feature>
<evidence type="ECO:0000256" key="1">
    <source>
        <dbReference type="ARBA" id="ARBA00022512"/>
    </source>
</evidence>
<dbReference type="InterPro" id="IPR005877">
    <property type="entry name" value="YSIRK_signal_dom"/>
</dbReference>
<dbReference type="EMBL" id="JAHLFT010000007">
    <property type="protein sequence ID" value="MBU3827632.1"/>
    <property type="molecule type" value="Genomic_DNA"/>
</dbReference>
<dbReference type="InterPro" id="IPR041495">
    <property type="entry name" value="Mub_B2"/>
</dbReference>
<keyword evidence="4" id="KW-0572">Peptidoglycan-anchor</keyword>
<keyword evidence="3" id="KW-0732">Signal</keyword>
<keyword evidence="6" id="KW-0812">Transmembrane</keyword>
<evidence type="ECO:0000256" key="4">
    <source>
        <dbReference type="ARBA" id="ARBA00023088"/>
    </source>
</evidence>
<keyword evidence="6" id="KW-0472">Membrane</keyword>
<name>A0A9E2KQH7_9LACO</name>